<protein>
    <recommendedName>
        <fullName evidence="1">C2H2-domain containing protein second zinc finger domain-containing protein</fullName>
    </recommendedName>
</protein>
<reference evidence="2 3" key="1">
    <citation type="journal article" date="2018" name="Nat. Ecol. Evol.">
        <title>Pezizomycetes genomes reveal the molecular basis of ectomycorrhizal truffle lifestyle.</title>
        <authorList>
            <person name="Murat C."/>
            <person name="Payen T."/>
            <person name="Noel B."/>
            <person name="Kuo A."/>
            <person name="Morin E."/>
            <person name="Chen J."/>
            <person name="Kohler A."/>
            <person name="Krizsan K."/>
            <person name="Balestrini R."/>
            <person name="Da Silva C."/>
            <person name="Montanini B."/>
            <person name="Hainaut M."/>
            <person name="Levati E."/>
            <person name="Barry K.W."/>
            <person name="Belfiori B."/>
            <person name="Cichocki N."/>
            <person name="Clum A."/>
            <person name="Dockter R.B."/>
            <person name="Fauchery L."/>
            <person name="Guy J."/>
            <person name="Iotti M."/>
            <person name="Le Tacon F."/>
            <person name="Lindquist E.A."/>
            <person name="Lipzen A."/>
            <person name="Malagnac F."/>
            <person name="Mello A."/>
            <person name="Molinier V."/>
            <person name="Miyauchi S."/>
            <person name="Poulain J."/>
            <person name="Riccioni C."/>
            <person name="Rubini A."/>
            <person name="Sitrit Y."/>
            <person name="Splivallo R."/>
            <person name="Traeger S."/>
            <person name="Wang M."/>
            <person name="Zifcakova L."/>
            <person name="Wipf D."/>
            <person name="Zambonelli A."/>
            <person name="Paolocci F."/>
            <person name="Nowrousian M."/>
            <person name="Ottonello S."/>
            <person name="Baldrian P."/>
            <person name="Spatafora J.W."/>
            <person name="Henrissat B."/>
            <person name="Nagy L.G."/>
            <person name="Aury J.M."/>
            <person name="Wincker P."/>
            <person name="Grigoriev I.V."/>
            <person name="Bonfante P."/>
            <person name="Martin F.M."/>
        </authorList>
    </citation>
    <scope>NUCLEOTIDE SEQUENCE [LARGE SCALE GENOMIC DNA]</scope>
    <source>
        <strain evidence="2 3">CCBAS932</strain>
    </source>
</reference>
<proteinExistence type="predicted"/>
<dbReference type="OrthoDB" id="2687452at2759"/>
<name>A0A3N4KX55_9PEZI</name>
<evidence type="ECO:0000313" key="3">
    <source>
        <dbReference type="Proteomes" id="UP000277580"/>
    </source>
</evidence>
<accession>A0A3N4KX55</accession>
<dbReference type="InParanoid" id="A0A3N4KX55"/>
<keyword evidence="3" id="KW-1185">Reference proteome</keyword>
<feature type="domain" description="C2H2-domain containing protein second zinc finger" evidence="1">
    <location>
        <begin position="144"/>
        <end position="171"/>
    </location>
</feature>
<gene>
    <name evidence="2" type="ORF">P167DRAFT_603445</name>
</gene>
<dbReference type="Pfam" id="PF26176">
    <property type="entry name" value="zf_C2H2_17_2"/>
    <property type="match status" value="1"/>
</dbReference>
<dbReference type="EMBL" id="ML119114">
    <property type="protein sequence ID" value="RPB15153.1"/>
    <property type="molecule type" value="Genomic_DNA"/>
</dbReference>
<evidence type="ECO:0000259" key="1">
    <source>
        <dbReference type="Pfam" id="PF26176"/>
    </source>
</evidence>
<dbReference type="InterPro" id="IPR059095">
    <property type="entry name" value="Znf_C2H2_17_2nd"/>
</dbReference>
<sequence length="184" mass="20288">MEQAIRSTNTCIYVALLEDESSYDAFKLDLVQPDPPRSQPDIFVTPEQLQLAPGPSAEVELVEALLEPPEPASPAVEEPANPVAACNGKCKGDLNGPHSCQRLGRLQITCLNENCADHATSTTMNDFNRRCRTKHGLKNSLVDCEFAGCKRVGEEGFSRRDNMLQHLRKAHGQVVPVVQYRFGI</sequence>
<dbReference type="AlphaFoldDB" id="A0A3N4KX55"/>
<evidence type="ECO:0000313" key="2">
    <source>
        <dbReference type="EMBL" id="RPB15153.1"/>
    </source>
</evidence>
<dbReference type="Proteomes" id="UP000277580">
    <property type="component" value="Unassembled WGS sequence"/>
</dbReference>
<organism evidence="2 3">
    <name type="scientific">Morchella conica CCBAS932</name>
    <dbReference type="NCBI Taxonomy" id="1392247"/>
    <lineage>
        <taxon>Eukaryota</taxon>
        <taxon>Fungi</taxon>
        <taxon>Dikarya</taxon>
        <taxon>Ascomycota</taxon>
        <taxon>Pezizomycotina</taxon>
        <taxon>Pezizomycetes</taxon>
        <taxon>Pezizales</taxon>
        <taxon>Morchellaceae</taxon>
        <taxon>Morchella</taxon>
    </lineage>
</organism>